<sequence length="140" mass="15929">MNLNHHRSKFPERRKGKPKLAQKKQNLLMNKKRVIVSSGPQVKLDYTNDPSNKSSNAFAYEHVWMVMKDCPKHYISSKVHGYQASKRQKSNSNREYTSSTNAPEFGISLDDDDGDIQVEQEPPSRRQGQINGEGQGQIKG</sequence>
<dbReference type="Proteomes" id="UP001056120">
    <property type="component" value="Linkage Group LG27"/>
</dbReference>
<evidence type="ECO:0000313" key="1">
    <source>
        <dbReference type="EMBL" id="KAI3686838.1"/>
    </source>
</evidence>
<accession>A0ACB8YNZ1</accession>
<organism evidence="1 2">
    <name type="scientific">Smallanthus sonchifolius</name>
    <dbReference type="NCBI Taxonomy" id="185202"/>
    <lineage>
        <taxon>Eukaryota</taxon>
        <taxon>Viridiplantae</taxon>
        <taxon>Streptophyta</taxon>
        <taxon>Embryophyta</taxon>
        <taxon>Tracheophyta</taxon>
        <taxon>Spermatophyta</taxon>
        <taxon>Magnoliopsida</taxon>
        <taxon>eudicotyledons</taxon>
        <taxon>Gunneridae</taxon>
        <taxon>Pentapetalae</taxon>
        <taxon>asterids</taxon>
        <taxon>campanulids</taxon>
        <taxon>Asterales</taxon>
        <taxon>Asteraceae</taxon>
        <taxon>Asteroideae</taxon>
        <taxon>Heliantheae alliance</taxon>
        <taxon>Millerieae</taxon>
        <taxon>Smallanthus</taxon>
    </lineage>
</organism>
<reference evidence="1 2" key="2">
    <citation type="journal article" date="2022" name="Mol. Ecol. Resour.">
        <title>The genomes of chicory, endive, great burdock and yacon provide insights into Asteraceae paleo-polyploidization history and plant inulin production.</title>
        <authorList>
            <person name="Fan W."/>
            <person name="Wang S."/>
            <person name="Wang H."/>
            <person name="Wang A."/>
            <person name="Jiang F."/>
            <person name="Liu H."/>
            <person name="Zhao H."/>
            <person name="Xu D."/>
            <person name="Zhang Y."/>
        </authorList>
    </citation>
    <scope>NUCLEOTIDE SEQUENCE [LARGE SCALE GENOMIC DNA]</scope>
    <source>
        <strain evidence="2">cv. Yunnan</strain>
        <tissue evidence="1">Leaves</tissue>
    </source>
</reference>
<reference evidence="2" key="1">
    <citation type="journal article" date="2022" name="Mol. Ecol. Resour.">
        <title>The genomes of chicory, endive, great burdock and yacon provide insights into Asteraceae palaeo-polyploidization history and plant inulin production.</title>
        <authorList>
            <person name="Fan W."/>
            <person name="Wang S."/>
            <person name="Wang H."/>
            <person name="Wang A."/>
            <person name="Jiang F."/>
            <person name="Liu H."/>
            <person name="Zhao H."/>
            <person name="Xu D."/>
            <person name="Zhang Y."/>
        </authorList>
    </citation>
    <scope>NUCLEOTIDE SEQUENCE [LARGE SCALE GENOMIC DNA]</scope>
    <source>
        <strain evidence="2">cv. Yunnan</strain>
    </source>
</reference>
<protein>
    <submittedName>
        <fullName evidence="1">Uncharacterized protein</fullName>
    </submittedName>
</protein>
<keyword evidence="2" id="KW-1185">Reference proteome</keyword>
<proteinExistence type="predicted"/>
<comment type="caution">
    <text evidence="1">The sequence shown here is derived from an EMBL/GenBank/DDBJ whole genome shotgun (WGS) entry which is preliminary data.</text>
</comment>
<dbReference type="EMBL" id="CM042044">
    <property type="protein sequence ID" value="KAI3686838.1"/>
    <property type="molecule type" value="Genomic_DNA"/>
</dbReference>
<name>A0ACB8YNZ1_9ASTR</name>
<evidence type="ECO:0000313" key="2">
    <source>
        <dbReference type="Proteomes" id="UP001056120"/>
    </source>
</evidence>
<gene>
    <name evidence="1" type="ORF">L1987_80527</name>
</gene>